<dbReference type="AlphaFoldDB" id="A0A1A0VRX2"/>
<evidence type="ECO:0000313" key="2">
    <source>
        <dbReference type="Proteomes" id="UP000091914"/>
    </source>
</evidence>
<protein>
    <submittedName>
        <fullName evidence="1">Uncharacterized protein</fullName>
    </submittedName>
</protein>
<organism evidence="1 2">
    <name type="scientific">Mycobacterium colombiense</name>
    <dbReference type="NCBI Taxonomy" id="339268"/>
    <lineage>
        <taxon>Bacteria</taxon>
        <taxon>Bacillati</taxon>
        <taxon>Actinomycetota</taxon>
        <taxon>Actinomycetes</taxon>
        <taxon>Mycobacteriales</taxon>
        <taxon>Mycobacteriaceae</taxon>
        <taxon>Mycobacterium</taxon>
        <taxon>Mycobacterium avium complex (MAC)</taxon>
    </lineage>
</organism>
<dbReference type="EMBL" id="LZSX01000034">
    <property type="protein sequence ID" value="OBB85954.1"/>
    <property type="molecule type" value="Genomic_DNA"/>
</dbReference>
<evidence type="ECO:0000313" key="1">
    <source>
        <dbReference type="EMBL" id="OBB85954.1"/>
    </source>
</evidence>
<accession>A0A1A0VRX2</accession>
<name>A0A1A0VRX2_9MYCO</name>
<dbReference type="Proteomes" id="UP000091914">
    <property type="component" value="Unassembled WGS sequence"/>
</dbReference>
<proteinExistence type="predicted"/>
<gene>
    <name evidence="1" type="ORF">A5760_00265</name>
</gene>
<comment type="caution">
    <text evidence="1">The sequence shown here is derived from an EMBL/GenBank/DDBJ whole genome shotgun (WGS) entry which is preliminary data.</text>
</comment>
<reference evidence="1 2" key="1">
    <citation type="submission" date="2016-06" db="EMBL/GenBank/DDBJ databases">
        <authorList>
            <person name="Kjaerup R.B."/>
            <person name="Dalgaard T.S."/>
            <person name="Juul-Madsen H.R."/>
        </authorList>
    </citation>
    <scope>NUCLEOTIDE SEQUENCE [LARGE SCALE GENOMIC DNA]</scope>
    <source>
        <strain evidence="1 2">852002-51834_SCH5396731</strain>
    </source>
</reference>
<sequence length="70" mass="7361">MELPATEAIRPLTRASALGAADVLVDVTVDVEVEVDVDVGLELFEEPQADRDNAVAPATAKTAKRVSRGT</sequence>